<name>A0A8H5EYZ5_9AGAR</name>
<dbReference type="InterPro" id="IPR020843">
    <property type="entry name" value="ER"/>
</dbReference>
<keyword evidence="4" id="KW-1185">Reference proteome</keyword>
<dbReference type="Pfam" id="PF16884">
    <property type="entry name" value="ADH_N_2"/>
    <property type="match status" value="1"/>
</dbReference>
<gene>
    <name evidence="3" type="ORF">D9619_012506</name>
</gene>
<evidence type="ECO:0000259" key="2">
    <source>
        <dbReference type="SMART" id="SM00829"/>
    </source>
</evidence>
<protein>
    <recommendedName>
        <fullName evidence="2">Enoyl reductase (ER) domain-containing protein</fullName>
    </recommendedName>
</protein>
<organism evidence="3 4">
    <name type="scientific">Psilocybe cf. subviscida</name>
    <dbReference type="NCBI Taxonomy" id="2480587"/>
    <lineage>
        <taxon>Eukaryota</taxon>
        <taxon>Fungi</taxon>
        <taxon>Dikarya</taxon>
        <taxon>Basidiomycota</taxon>
        <taxon>Agaricomycotina</taxon>
        <taxon>Agaricomycetes</taxon>
        <taxon>Agaricomycetidae</taxon>
        <taxon>Agaricales</taxon>
        <taxon>Agaricineae</taxon>
        <taxon>Strophariaceae</taxon>
        <taxon>Psilocybe</taxon>
    </lineage>
</organism>
<dbReference type="InterPro" id="IPR036291">
    <property type="entry name" value="NAD(P)-bd_dom_sf"/>
</dbReference>
<accession>A0A8H5EYZ5</accession>
<dbReference type="FunFam" id="3.40.50.720:FF:000121">
    <property type="entry name" value="Prostaglandin reductase 2"/>
    <property type="match status" value="1"/>
</dbReference>
<dbReference type="InterPro" id="IPR011032">
    <property type="entry name" value="GroES-like_sf"/>
</dbReference>
<dbReference type="Gene3D" id="3.90.180.10">
    <property type="entry name" value="Medium-chain alcohol dehydrogenases, catalytic domain"/>
    <property type="match status" value="1"/>
</dbReference>
<keyword evidence="1" id="KW-0560">Oxidoreductase</keyword>
<evidence type="ECO:0000313" key="3">
    <source>
        <dbReference type="EMBL" id="KAF5317770.1"/>
    </source>
</evidence>
<dbReference type="SMART" id="SM00829">
    <property type="entry name" value="PKS_ER"/>
    <property type="match status" value="1"/>
</dbReference>
<dbReference type="PANTHER" id="PTHR43205:SF7">
    <property type="entry name" value="PROSTAGLANDIN REDUCTASE 1"/>
    <property type="match status" value="1"/>
</dbReference>
<dbReference type="GO" id="GO:0016628">
    <property type="term" value="F:oxidoreductase activity, acting on the CH-CH group of donors, NAD or NADP as acceptor"/>
    <property type="evidence" value="ECO:0007669"/>
    <property type="project" value="InterPro"/>
</dbReference>
<dbReference type="InterPro" id="IPR045010">
    <property type="entry name" value="MDR_fam"/>
</dbReference>
<dbReference type="PANTHER" id="PTHR43205">
    <property type="entry name" value="PROSTAGLANDIN REDUCTASE"/>
    <property type="match status" value="1"/>
</dbReference>
<evidence type="ECO:0000256" key="1">
    <source>
        <dbReference type="ARBA" id="ARBA00023002"/>
    </source>
</evidence>
<proteinExistence type="predicted"/>
<dbReference type="SUPFAM" id="SSF50129">
    <property type="entry name" value="GroES-like"/>
    <property type="match status" value="1"/>
</dbReference>
<reference evidence="3 4" key="1">
    <citation type="journal article" date="2020" name="ISME J.">
        <title>Uncovering the hidden diversity of litter-decomposition mechanisms in mushroom-forming fungi.</title>
        <authorList>
            <person name="Floudas D."/>
            <person name="Bentzer J."/>
            <person name="Ahren D."/>
            <person name="Johansson T."/>
            <person name="Persson P."/>
            <person name="Tunlid A."/>
        </authorList>
    </citation>
    <scope>NUCLEOTIDE SEQUENCE [LARGE SCALE GENOMIC DNA]</scope>
    <source>
        <strain evidence="3 4">CBS 101986</strain>
    </source>
</reference>
<evidence type="ECO:0000313" key="4">
    <source>
        <dbReference type="Proteomes" id="UP000567179"/>
    </source>
</evidence>
<dbReference type="Pfam" id="PF00107">
    <property type="entry name" value="ADH_zinc_N"/>
    <property type="match status" value="1"/>
</dbReference>
<dbReference type="EMBL" id="JAACJJ010000032">
    <property type="protein sequence ID" value="KAF5317770.1"/>
    <property type="molecule type" value="Genomic_DNA"/>
</dbReference>
<comment type="caution">
    <text evidence="3">The sequence shown here is derived from an EMBL/GenBank/DDBJ whole genome shotgun (WGS) entry which is preliminary data.</text>
</comment>
<feature type="domain" description="Enoyl reductase (ER)" evidence="2">
    <location>
        <begin position="44"/>
        <end position="338"/>
    </location>
</feature>
<dbReference type="CDD" id="cd05288">
    <property type="entry name" value="PGDH"/>
    <property type="match status" value="1"/>
</dbReference>
<dbReference type="Proteomes" id="UP000567179">
    <property type="component" value="Unassembled WGS sequence"/>
</dbReference>
<dbReference type="OrthoDB" id="809632at2759"/>
<sequence length="343" mass="37334">MPPATNGRVIFNSIPEGFPEPGKSVVYNTSETIDLEGAPLNGGFLVKTLELSIDPYMRGRMRAADIESYVDAFSLGKPLSGYGVGVVLRSENPGVKNGDHVYGFIEHVQYQILKDLSAVSVVQNPHKLPWSTFVGALGMPGQTAYMAWKEFSQAKKGETVFVSTGAGPVGSFVIQLAKLQGLKVISSAGSDEKVQFMKEIGSDVAFNYKTTNTLEVLKKEGGIDIFWDNVGGETLDAALDAAHNYARFIECGMISGYNSGDAQPMKNLFQIVAKSLSINGFIVMRLFQKYLEEFYREVPALVASGKIKHKEQRWVGLENVGEAILAVQKGQNKAKAVIHVADE</sequence>
<dbReference type="InterPro" id="IPR041694">
    <property type="entry name" value="ADH_N_2"/>
</dbReference>
<dbReference type="Gene3D" id="3.40.50.720">
    <property type="entry name" value="NAD(P)-binding Rossmann-like Domain"/>
    <property type="match status" value="1"/>
</dbReference>
<dbReference type="SUPFAM" id="SSF51735">
    <property type="entry name" value="NAD(P)-binding Rossmann-fold domains"/>
    <property type="match status" value="1"/>
</dbReference>
<dbReference type="AlphaFoldDB" id="A0A8H5EYZ5"/>
<dbReference type="InterPro" id="IPR013149">
    <property type="entry name" value="ADH-like_C"/>
</dbReference>